<protein>
    <recommendedName>
        <fullName evidence="6">L-aspartate dehydrogenase</fullName>
        <ecNumber evidence="6">1.4.1.21</ecNumber>
    </recommendedName>
</protein>
<keyword evidence="5 6" id="KW-0520">NAD</keyword>
<dbReference type="Gene3D" id="3.30.360.10">
    <property type="entry name" value="Dihydrodipicolinate Reductase, domain 2"/>
    <property type="match status" value="1"/>
</dbReference>
<sequence>MVHPETDSASSKESKSPEVRVAIASLGAIGLKLAQELDAGIPGYRFVSVSARTPEAAAERMSGFKASVPVLPIEELEPHADLVIECAPSALFSEIATPFLKAGKSVIALSAGALLENEHLRDIANTHGGRIIVPSGALLGLDAVAAAAEGKIESVRMITRKPVRGLLGAPYLEKNGIDLTGITEPMKVFEGSAREAAAGFPANLNVAVALSLAGVGPDRTTLEIWADPDLTRNTHSIQVVSDSANLEMKIENIPSENPKTGRITAQSVLAVLRKMNASLSIGT</sequence>
<accession>A0ABV8UNT7</accession>
<gene>
    <name evidence="6" type="primary">nadX</name>
    <name evidence="9" type="ORF">ACFOW6_15420</name>
</gene>
<feature type="domain" description="Aspartate/homoserine dehydrogenase NAD-binding" evidence="8">
    <location>
        <begin position="26"/>
        <end position="134"/>
    </location>
</feature>
<keyword evidence="3 6" id="KW-0521">NADP</keyword>
<dbReference type="PANTHER" id="PTHR31873">
    <property type="entry name" value="L-ASPARTATE DEHYDROGENASE-RELATED"/>
    <property type="match status" value="1"/>
</dbReference>
<dbReference type="HAMAP" id="MF_01265">
    <property type="entry name" value="NadX"/>
    <property type="match status" value="1"/>
</dbReference>
<comment type="similarity">
    <text evidence="1 6">Belongs to the L-aspartate dehydrogenase family.</text>
</comment>
<evidence type="ECO:0000256" key="5">
    <source>
        <dbReference type="ARBA" id="ARBA00023027"/>
    </source>
</evidence>
<keyword evidence="2 6" id="KW-0662">Pyridine nucleotide biosynthesis</keyword>
<evidence type="ECO:0000256" key="2">
    <source>
        <dbReference type="ARBA" id="ARBA00022642"/>
    </source>
</evidence>
<dbReference type="InterPro" id="IPR020626">
    <property type="entry name" value="Asp_DH_prok"/>
</dbReference>
<dbReference type="Pfam" id="PF01958">
    <property type="entry name" value="Asp_DH_C"/>
    <property type="match status" value="1"/>
</dbReference>
<dbReference type="InterPro" id="IPR036291">
    <property type="entry name" value="NAD(P)-bd_dom_sf"/>
</dbReference>
<comment type="pathway">
    <text evidence="6">Cofactor biosynthesis; NAD(+) biosynthesis; iminoaspartate from L-aspartate (dehydrogenase route): step 1/1.</text>
</comment>
<dbReference type="SUPFAM" id="SSF51735">
    <property type="entry name" value="NAD(P)-binding Rossmann-fold domains"/>
    <property type="match status" value="1"/>
</dbReference>
<comment type="catalytic activity">
    <reaction evidence="6">
        <text>L-aspartate + NADP(+) + H2O = oxaloacetate + NH4(+) + NADPH + H(+)</text>
        <dbReference type="Rhea" id="RHEA:11784"/>
        <dbReference type="ChEBI" id="CHEBI:15377"/>
        <dbReference type="ChEBI" id="CHEBI:15378"/>
        <dbReference type="ChEBI" id="CHEBI:16452"/>
        <dbReference type="ChEBI" id="CHEBI:28938"/>
        <dbReference type="ChEBI" id="CHEBI:29991"/>
        <dbReference type="ChEBI" id="CHEBI:57783"/>
        <dbReference type="ChEBI" id="CHEBI:58349"/>
        <dbReference type="EC" id="1.4.1.21"/>
    </reaction>
</comment>
<evidence type="ECO:0000256" key="6">
    <source>
        <dbReference type="HAMAP-Rule" id="MF_01265"/>
    </source>
</evidence>
<comment type="caution">
    <text evidence="9">The sequence shown here is derived from an EMBL/GenBank/DDBJ whole genome shotgun (WGS) entry which is preliminary data.</text>
</comment>
<comment type="miscellaneous">
    <text evidence="6">The iminoaspartate product is unstable in aqueous solution and can decompose to oxaloacetate and ammonia.</text>
</comment>
<dbReference type="InterPro" id="IPR005106">
    <property type="entry name" value="Asp/hSer_DH_NAD-bd"/>
</dbReference>
<dbReference type="Gene3D" id="3.40.50.720">
    <property type="entry name" value="NAD(P)-binding Rossmann-like Domain"/>
    <property type="match status" value="1"/>
</dbReference>
<dbReference type="RefSeq" id="WP_382423318.1">
    <property type="nucleotide sequence ID" value="NZ_JBHSCW010000010.1"/>
</dbReference>
<dbReference type="SUPFAM" id="SSF55347">
    <property type="entry name" value="Glyceraldehyde-3-phosphate dehydrogenase-like, C-terminal domain"/>
    <property type="match status" value="1"/>
</dbReference>
<dbReference type="PANTHER" id="PTHR31873:SF6">
    <property type="entry name" value="ASPARTATE DEHYDROGENASE DOMAIN-CONTAINING PROTEIN"/>
    <property type="match status" value="1"/>
</dbReference>
<feature type="domain" description="Aspartate dehydrogenase" evidence="7">
    <location>
        <begin position="182"/>
        <end position="269"/>
    </location>
</feature>
<feature type="binding site" evidence="6">
    <location>
        <position position="137"/>
    </location>
    <ligand>
        <name>NAD(+)</name>
        <dbReference type="ChEBI" id="CHEBI:57540"/>
    </ligand>
</feature>
<dbReference type="InterPro" id="IPR002811">
    <property type="entry name" value="Asp_DH"/>
</dbReference>
<dbReference type="NCBIfam" id="NF009825">
    <property type="entry name" value="PRK13302.1"/>
    <property type="match status" value="1"/>
</dbReference>
<evidence type="ECO:0000256" key="4">
    <source>
        <dbReference type="ARBA" id="ARBA00023002"/>
    </source>
</evidence>
<evidence type="ECO:0000313" key="10">
    <source>
        <dbReference type="Proteomes" id="UP001595799"/>
    </source>
</evidence>
<dbReference type="Proteomes" id="UP001595799">
    <property type="component" value="Unassembled WGS sequence"/>
</dbReference>
<keyword evidence="10" id="KW-1185">Reference proteome</keyword>
<dbReference type="EC" id="1.4.1.21" evidence="6"/>
<feature type="active site" evidence="6">
    <location>
        <position position="235"/>
    </location>
</feature>
<evidence type="ECO:0000313" key="9">
    <source>
        <dbReference type="EMBL" id="MFC4352941.1"/>
    </source>
</evidence>
<dbReference type="Pfam" id="PF03447">
    <property type="entry name" value="NAD_binding_3"/>
    <property type="match status" value="1"/>
</dbReference>
<keyword evidence="4 6" id="KW-0560">Oxidoreductase</keyword>
<name>A0ABV8UNT7_9PROT</name>
<evidence type="ECO:0000256" key="1">
    <source>
        <dbReference type="ARBA" id="ARBA00008331"/>
    </source>
</evidence>
<dbReference type="EMBL" id="JBHSCW010000010">
    <property type="protein sequence ID" value="MFC4352941.1"/>
    <property type="molecule type" value="Genomic_DNA"/>
</dbReference>
<evidence type="ECO:0000259" key="7">
    <source>
        <dbReference type="Pfam" id="PF01958"/>
    </source>
</evidence>
<dbReference type="InterPro" id="IPR011182">
    <property type="entry name" value="L-Asp_DH"/>
</dbReference>
<comment type="catalytic activity">
    <reaction evidence="6">
        <text>L-aspartate + NAD(+) + H2O = oxaloacetate + NH4(+) + NADH + H(+)</text>
        <dbReference type="Rhea" id="RHEA:11788"/>
        <dbReference type="ChEBI" id="CHEBI:15377"/>
        <dbReference type="ChEBI" id="CHEBI:15378"/>
        <dbReference type="ChEBI" id="CHEBI:16452"/>
        <dbReference type="ChEBI" id="CHEBI:28938"/>
        <dbReference type="ChEBI" id="CHEBI:29991"/>
        <dbReference type="ChEBI" id="CHEBI:57540"/>
        <dbReference type="ChEBI" id="CHEBI:57945"/>
        <dbReference type="EC" id="1.4.1.21"/>
    </reaction>
</comment>
<feature type="binding site" evidence="6">
    <location>
        <position position="205"/>
    </location>
    <ligand>
        <name>NAD(+)</name>
        <dbReference type="ChEBI" id="CHEBI:57540"/>
    </ligand>
</feature>
<organism evidence="9 10">
    <name type="scientific">Fodinicurvata halophila</name>
    <dbReference type="NCBI Taxonomy" id="1419723"/>
    <lineage>
        <taxon>Bacteria</taxon>
        <taxon>Pseudomonadati</taxon>
        <taxon>Pseudomonadota</taxon>
        <taxon>Alphaproteobacteria</taxon>
        <taxon>Rhodospirillales</taxon>
        <taxon>Rhodovibrionaceae</taxon>
        <taxon>Fodinicurvata</taxon>
    </lineage>
</organism>
<evidence type="ECO:0000256" key="3">
    <source>
        <dbReference type="ARBA" id="ARBA00022857"/>
    </source>
</evidence>
<dbReference type="PIRSF" id="PIRSF005227">
    <property type="entry name" value="Asp_dh_NAD_syn"/>
    <property type="match status" value="1"/>
</dbReference>
<reference evidence="10" key="1">
    <citation type="journal article" date="2019" name="Int. J. Syst. Evol. Microbiol.">
        <title>The Global Catalogue of Microorganisms (GCM) 10K type strain sequencing project: providing services to taxonomists for standard genome sequencing and annotation.</title>
        <authorList>
            <consortium name="The Broad Institute Genomics Platform"/>
            <consortium name="The Broad Institute Genome Sequencing Center for Infectious Disease"/>
            <person name="Wu L."/>
            <person name="Ma J."/>
        </authorList>
    </citation>
    <scope>NUCLEOTIDE SEQUENCE [LARGE SCALE GENOMIC DNA]</scope>
    <source>
        <strain evidence="10">CECT 8472</strain>
    </source>
</reference>
<evidence type="ECO:0000259" key="8">
    <source>
        <dbReference type="Pfam" id="PF03447"/>
    </source>
</evidence>
<comment type="function">
    <text evidence="6">Specifically catalyzes the NAD or NADP-dependent dehydrogenation of L-aspartate to iminoaspartate.</text>
</comment>
<proteinExistence type="inferred from homology"/>